<dbReference type="GO" id="GO:0033202">
    <property type="term" value="C:DNA helicase complex"/>
    <property type="evidence" value="ECO:0007669"/>
    <property type="project" value="TreeGrafter"/>
</dbReference>
<dbReference type="SUPFAM" id="SSF52540">
    <property type="entry name" value="P-loop containing nucleoside triphosphate hydrolases"/>
    <property type="match status" value="1"/>
</dbReference>
<dbReference type="Pfam" id="PF00580">
    <property type="entry name" value="UvrD-helicase"/>
    <property type="match status" value="1"/>
</dbReference>
<dbReference type="GO" id="GO:0016887">
    <property type="term" value="F:ATP hydrolysis activity"/>
    <property type="evidence" value="ECO:0007669"/>
    <property type="project" value="RHEA"/>
</dbReference>
<accession>A0A1N7L4L8</accession>
<evidence type="ECO:0000256" key="1">
    <source>
        <dbReference type="ARBA" id="ARBA00009922"/>
    </source>
</evidence>
<dbReference type="EMBL" id="FTOM01000002">
    <property type="protein sequence ID" value="SIS68802.1"/>
    <property type="molecule type" value="Genomic_DNA"/>
</dbReference>
<dbReference type="FunFam" id="3.40.50.300:FF:001890">
    <property type="entry name" value="DNA helicase"/>
    <property type="match status" value="1"/>
</dbReference>
<dbReference type="STRING" id="407234.SAMN05421795_102555"/>
<evidence type="ECO:0000256" key="4">
    <source>
        <dbReference type="ARBA" id="ARBA00022806"/>
    </source>
</evidence>
<feature type="domain" description="UvrD-like helicase ATP-binding" evidence="15">
    <location>
        <begin position="35"/>
        <end position="315"/>
    </location>
</feature>
<dbReference type="OrthoDB" id="9806690at2"/>
<evidence type="ECO:0000256" key="9">
    <source>
        <dbReference type="ARBA" id="ARBA00034617"/>
    </source>
</evidence>
<dbReference type="InterPro" id="IPR000212">
    <property type="entry name" value="DNA_helicase_UvrD/REP"/>
</dbReference>
<sequence length="801" mass="87254">MTDPRDPDFPAPPPPAPGGGLAARAMAARPMPYLDGLNPAQRAAVEALDGPVLMLAGAGTGKTRALTARIAHLLVMGKAYPSQILAVTFTNKAAREMKHRIGGLLGETVEGMRWLGTFHAICVKMLRRHAELVGLKSNFTILDTDDQIRLLKQVILAAGMDEKRWPARQLAGLIDGWKNRALAPAQVRGADAAAFGNRGSELYAAYQERLLTLNAVDFGDLLLHMVTILRDHPDVLAEYHRKLRYILVDEYQDTNVAQYLWLRLLAQGHRNVCCVGDDDQSIYGWRGAEVGNILRFEKDFPGAQVIRLEQNYRSGPHILAAASGLISANSGRLGKTLWTAETEGEKVRLIGHWDGDEEARWIGDEIEALARGDRAPGRVGLDGQAILVRASHQMRAFEDRFLTIGLPYRVIGGPRFYERLEIRDAMAYFRLAVSPADDLAFDRIYNTPKRGLGEKARQTIQHIARDAGVSLLDGAALAVQSGAIKGKGAAALRLLVEQLARWHAAVLSGVSHIEIAEAILDESSYTAMWQADPAPEAAGRLENLKELIKALEGFDNLQGFLEHVALIMDNETETDEAKVSIMTLHAAKGLEFPVVFLPGWEDGLFPSQRAMDESGLRGLEEERRLAYVGITRAERLCTITFAGNRRLYGQWQSALPSRFIDELPEDHVEVLTPPGLYGGGYGAAGMAFGRALGNAGDSTLETRAARADAYNSPGWQRMAGAAAKATTRPLSTPREARGLVIDAQAAAAFDTGARVFHQKFGYGTVTGAEGDKLSIHFDKAGDKHVVARFLVAAEDAGDVSF</sequence>
<feature type="binding site" evidence="13">
    <location>
        <begin position="56"/>
        <end position="63"/>
    </location>
    <ligand>
        <name>ATP</name>
        <dbReference type="ChEBI" id="CHEBI:30616"/>
    </ligand>
</feature>
<dbReference type="CDD" id="cd17932">
    <property type="entry name" value="DEXQc_UvrD"/>
    <property type="match status" value="1"/>
</dbReference>
<evidence type="ECO:0000256" key="12">
    <source>
        <dbReference type="ARBA" id="ARBA00048988"/>
    </source>
</evidence>
<dbReference type="PANTHER" id="PTHR11070">
    <property type="entry name" value="UVRD / RECB / PCRA DNA HELICASE FAMILY MEMBER"/>
    <property type="match status" value="1"/>
</dbReference>
<evidence type="ECO:0000256" key="2">
    <source>
        <dbReference type="ARBA" id="ARBA00022741"/>
    </source>
</evidence>
<dbReference type="GO" id="GO:0000725">
    <property type="term" value="P:recombinational repair"/>
    <property type="evidence" value="ECO:0007669"/>
    <property type="project" value="TreeGrafter"/>
</dbReference>
<organism evidence="17 18">
    <name type="scientific">Phaeovulum vinaykumarii</name>
    <dbReference type="NCBI Taxonomy" id="407234"/>
    <lineage>
        <taxon>Bacteria</taxon>
        <taxon>Pseudomonadati</taxon>
        <taxon>Pseudomonadota</taxon>
        <taxon>Alphaproteobacteria</taxon>
        <taxon>Rhodobacterales</taxon>
        <taxon>Paracoccaceae</taxon>
        <taxon>Phaeovulum</taxon>
    </lineage>
</organism>
<dbReference type="InterPro" id="IPR014016">
    <property type="entry name" value="UvrD-like_ATP-bd"/>
</dbReference>
<evidence type="ECO:0000259" key="16">
    <source>
        <dbReference type="PROSITE" id="PS51217"/>
    </source>
</evidence>
<evidence type="ECO:0000256" key="8">
    <source>
        <dbReference type="ARBA" id="ARBA00025289"/>
    </source>
</evidence>
<dbReference type="Gene3D" id="1.10.486.10">
    <property type="entry name" value="PCRA, domain 4"/>
    <property type="match status" value="1"/>
</dbReference>
<evidence type="ECO:0000313" key="17">
    <source>
        <dbReference type="EMBL" id="SIS68802.1"/>
    </source>
</evidence>
<dbReference type="AlphaFoldDB" id="A0A1N7L4L8"/>
<dbReference type="CDD" id="cd18807">
    <property type="entry name" value="SF1_C_UvrD"/>
    <property type="match status" value="1"/>
</dbReference>
<evidence type="ECO:0000256" key="5">
    <source>
        <dbReference type="ARBA" id="ARBA00022840"/>
    </source>
</evidence>
<evidence type="ECO:0000256" key="3">
    <source>
        <dbReference type="ARBA" id="ARBA00022801"/>
    </source>
</evidence>
<evidence type="ECO:0000256" key="13">
    <source>
        <dbReference type="PROSITE-ProRule" id="PRU00560"/>
    </source>
</evidence>
<dbReference type="InterPro" id="IPR014017">
    <property type="entry name" value="DNA_helicase_UvrD-like_C"/>
</dbReference>
<protein>
    <recommendedName>
        <fullName evidence="10">DNA 3'-5' helicase</fullName>
        <ecNumber evidence="10">5.6.2.4</ecNumber>
    </recommendedName>
    <alternativeName>
        <fullName evidence="11">DNA 3'-5' helicase II</fullName>
    </alternativeName>
</protein>
<dbReference type="RefSeq" id="WP_076364399.1">
    <property type="nucleotide sequence ID" value="NZ_FTOM01000002.1"/>
</dbReference>
<keyword evidence="3 13" id="KW-0378">Hydrolase</keyword>
<reference evidence="18" key="1">
    <citation type="submission" date="2017-01" db="EMBL/GenBank/DDBJ databases">
        <authorList>
            <person name="Varghese N."/>
            <person name="Submissions S."/>
        </authorList>
    </citation>
    <scope>NUCLEOTIDE SEQUENCE [LARGE SCALE GENOMIC DNA]</scope>
    <source>
        <strain evidence="18">DSM 18714</strain>
    </source>
</reference>
<feature type="domain" description="UvrD-like helicase C-terminal" evidence="16">
    <location>
        <begin position="316"/>
        <end position="589"/>
    </location>
</feature>
<evidence type="ECO:0000256" key="14">
    <source>
        <dbReference type="SAM" id="MobiDB-lite"/>
    </source>
</evidence>
<evidence type="ECO:0000259" key="15">
    <source>
        <dbReference type="PROSITE" id="PS51198"/>
    </source>
</evidence>
<comment type="catalytic activity">
    <reaction evidence="12">
        <text>ATP + H2O = ADP + phosphate + H(+)</text>
        <dbReference type="Rhea" id="RHEA:13065"/>
        <dbReference type="ChEBI" id="CHEBI:15377"/>
        <dbReference type="ChEBI" id="CHEBI:15378"/>
        <dbReference type="ChEBI" id="CHEBI:30616"/>
        <dbReference type="ChEBI" id="CHEBI:43474"/>
        <dbReference type="ChEBI" id="CHEBI:456216"/>
        <dbReference type="EC" id="5.6.2.4"/>
    </reaction>
</comment>
<proteinExistence type="inferred from homology"/>
<comment type="function">
    <text evidence="8">Has both ATPase and helicase activities. Unwinds DNA duplexes with 3' to 5' polarity with respect to the bound strand and initiates unwinding most effectively when a single-stranded region is present. Involved in the post-incision events of nucleotide excision repair and methyl-directed mismatch repair.</text>
</comment>
<dbReference type="PROSITE" id="PS51198">
    <property type="entry name" value="UVRD_HELICASE_ATP_BIND"/>
    <property type="match status" value="1"/>
</dbReference>
<dbReference type="GO" id="GO:0043138">
    <property type="term" value="F:3'-5' DNA helicase activity"/>
    <property type="evidence" value="ECO:0007669"/>
    <property type="project" value="UniProtKB-EC"/>
</dbReference>
<keyword evidence="5 13" id="KW-0067">ATP-binding</keyword>
<keyword evidence="7" id="KW-0413">Isomerase</keyword>
<dbReference type="EC" id="5.6.2.4" evidence="10"/>
<dbReference type="Pfam" id="PF13361">
    <property type="entry name" value="UvrD_C"/>
    <property type="match status" value="1"/>
</dbReference>
<dbReference type="Proteomes" id="UP000186098">
    <property type="component" value="Unassembled WGS sequence"/>
</dbReference>
<gene>
    <name evidence="17" type="ORF">SAMN05421795_102555</name>
</gene>
<dbReference type="InterPro" id="IPR013986">
    <property type="entry name" value="DExx_box_DNA_helicase_dom_sf"/>
</dbReference>
<keyword evidence="6" id="KW-0238">DNA-binding</keyword>
<dbReference type="Gene3D" id="3.40.50.300">
    <property type="entry name" value="P-loop containing nucleotide triphosphate hydrolases"/>
    <property type="match status" value="2"/>
</dbReference>
<keyword evidence="18" id="KW-1185">Reference proteome</keyword>
<keyword evidence="4 13" id="KW-0347">Helicase</keyword>
<dbReference type="GO" id="GO:0005524">
    <property type="term" value="F:ATP binding"/>
    <property type="evidence" value="ECO:0007669"/>
    <property type="project" value="UniProtKB-UniRule"/>
</dbReference>
<comment type="similarity">
    <text evidence="1">Belongs to the helicase family. UvrD subfamily.</text>
</comment>
<dbReference type="GO" id="GO:0003677">
    <property type="term" value="F:DNA binding"/>
    <property type="evidence" value="ECO:0007669"/>
    <property type="project" value="UniProtKB-KW"/>
</dbReference>
<dbReference type="PANTHER" id="PTHR11070:SF2">
    <property type="entry name" value="ATP-DEPENDENT DNA HELICASE SRS2"/>
    <property type="match status" value="1"/>
</dbReference>
<keyword evidence="2 13" id="KW-0547">Nucleotide-binding</keyword>
<dbReference type="GO" id="GO:0005829">
    <property type="term" value="C:cytosol"/>
    <property type="evidence" value="ECO:0007669"/>
    <property type="project" value="TreeGrafter"/>
</dbReference>
<name>A0A1N7L4L8_9RHOB</name>
<evidence type="ECO:0000256" key="7">
    <source>
        <dbReference type="ARBA" id="ARBA00023235"/>
    </source>
</evidence>
<dbReference type="Gene3D" id="1.10.10.160">
    <property type="match status" value="1"/>
</dbReference>
<evidence type="ECO:0000256" key="6">
    <source>
        <dbReference type="ARBA" id="ARBA00023125"/>
    </source>
</evidence>
<evidence type="ECO:0000313" key="18">
    <source>
        <dbReference type="Proteomes" id="UP000186098"/>
    </source>
</evidence>
<evidence type="ECO:0000256" key="11">
    <source>
        <dbReference type="ARBA" id="ARBA00034923"/>
    </source>
</evidence>
<evidence type="ECO:0000256" key="10">
    <source>
        <dbReference type="ARBA" id="ARBA00034808"/>
    </source>
</evidence>
<comment type="catalytic activity">
    <reaction evidence="9">
        <text>Couples ATP hydrolysis with the unwinding of duplex DNA by translocating in the 3'-5' direction.</text>
        <dbReference type="EC" id="5.6.2.4"/>
    </reaction>
</comment>
<dbReference type="PROSITE" id="PS51217">
    <property type="entry name" value="UVRD_HELICASE_CTER"/>
    <property type="match status" value="1"/>
</dbReference>
<dbReference type="InterPro" id="IPR027417">
    <property type="entry name" value="P-loop_NTPase"/>
</dbReference>
<feature type="region of interest" description="Disordered" evidence="14">
    <location>
        <begin position="1"/>
        <end position="22"/>
    </location>
</feature>